<evidence type="ECO:0000259" key="2">
    <source>
        <dbReference type="Pfam" id="PF08669"/>
    </source>
</evidence>
<evidence type="ECO:0008006" key="4">
    <source>
        <dbReference type="Google" id="ProtNLM"/>
    </source>
</evidence>
<feature type="domain" description="GCVT N-terminal" evidence="1">
    <location>
        <begin position="1"/>
        <end position="180"/>
    </location>
</feature>
<dbReference type="Pfam" id="PF01571">
    <property type="entry name" value="GCV_T"/>
    <property type="match status" value="1"/>
</dbReference>
<dbReference type="SUPFAM" id="SSF103025">
    <property type="entry name" value="Folate-binding domain"/>
    <property type="match status" value="1"/>
</dbReference>
<dbReference type="Pfam" id="PF08669">
    <property type="entry name" value="GCV_T_C"/>
    <property type="match status" value="1"/>
</dbReference>
<dbReference type="AlphaFoldDB" id="X0Y856"/>
<dbReference type="GO" id="GO:0005829">
    <property type="term" value="C:cytosol"/>
    <property type="evidence" value="ECO:0007669"/>
    <property type="project" value="TreeGrafter"/>
</dbReference>
<comment type="caution">
    <text evidence="3">The sequence shown here is derived from an EMBL/GenBank/DDBJ whole genome shotgun (WGS) entry which is preliminary data.</text>
</comment>
<dbReference type="EMBL" id="BARS01048117">
    <property type="protein sequence ID" value="GAG33081.1"/>
    <property type="molecule type" value="Genomic_DNA"/>
</dbReference>
<protein>
    <recommendedName>
        <fullName evidence="4">Aminomethyltransferase</fullName>
    </recommendedName>
</protein>
<dbReference type="InterPro" id="IPR028896">
    <property type="entry name" value="GcvT/YgfZ/DmdA"/>
</dbReference>
<dbReference type="SUPFAM" id="SSF101790">
    <property type="entry name" value="Aminomethyltransferase beta-barrel domain"/>
    <property type="match status" value="1"/>
</dbReference>
<feature type="non-terminal residue" evidence="3">
    <location>
        <position position="1"/>
    </location>
</feature>
<name>X0Y856_9ZZZZ</name>
<dbReference type="PANTHER" id="PTHR43757">
    <property type="entry name" value="AMINOMETHYLTRANSFERASE"/>
    <property type="match status" value="1"/>
</dbReference>
<evidence type="ECO:0000313" key="3">
    <source>
        <dbReference type="EMBL" id="GAG33081.1"/>
    </source>
</evidence>
<dbReference type="PANTHER" id="PTHR43757:SF2">
    <property type="entry name" value="AMINOMETHYLTRANSFERASE, MITOCHONDRIAL"/>
    <property type="match status" value="1"/>
</dbReference>
<feature type="non-terminal residue" evidence="3">
    <location>
        <position position="243"/>
    </location>
</feature>
<dbReference type="PIRSF" id="PIRSF006487">
    <property type="entry name" value="GcvT"/>
    <property type="match status" value="1"/>
</dbReference>
<evidence type="ECO:0000259" key="1">
    <source>
        <dbReference type="Pfam" id="PF01571"/>
    </source>
</evidence>
<dbReference type="InterPro" id="IPR006222">
    <property type="entry name" value="GCVT_N"/>
</dbReference>
<reference evidence="3" key="1">
    <citation type="journal article" date="2014" name="Front. Microbiol.">
        <title>High frequency of phylogenetically diverse reductive dehalogenase-homologous genes in deep subseafloor sedimentary metagenomes.</title>
        <authorList>
            <person name="Kawai M."/>
            <person name="Futagami T."/>
            <person name="Toyoda A."/>
            <person name="Takaki Y."/>
            <person name="Nishi S."/>
            <person name="Hori S."/>
            <person name="Arai W."/>
            <person name="Tsubouchi T."/>
            <person name="Morono Y."/>
            <person name="Uchiyama I."/>
            <person name="Ito T."/>
            <person name="Fujiyama A."/>
            <person name="Inagaki F."/>
            <person name="Takami H."/>
        </authorList>
    </citation>
    <scope>NUCLEOTIDE SEQUENCE</scope>
    <source>
        <strain evidence="3">Expedition CK06-06</strain>
    </source>
</reference>
<dbReference type="InterPro" id="IPR029043">
    <property type="entry name" value="GcvT/YgfZ_C"/>
</dbReference>
<dbReference type="InterPro" id="IPR027266">
    <property type="entry name" value="TrmE/GcvT-like"/>
</dbReference>
<feature type="domain" description="Aminomethyltransferase C-terminal" evidence="2">
    <location>
        <begin position="199"/>
        <end position="243"/>
    </location>
</feature>
<dbReference type="Gene3D" id="3.30.70.1400">
    <property type="entry name" value="Aminomethyltransferase beta-barrel domains"/>
    <property type="match status" value="1"/>
</dbReference>
<dbReference type="Gene3D" id="2.40.30.110">
    <property type="entry name" value="Aminomethyltransferase beta-barrel domains"/>
    <property type="match status" value="1"/>
</dbReference>
<organism evidence="3">
    <name type="scientific">marine sediment metagenome</name>
    <dbReference type="NCBI Taxonomy" id="412755"/>
    <lineage>
        <taxon>unclassified sequences</taxon>
        <taxon>metagenomes</taxon>
        <taxon>ecological metagenomes</taxon>
    </lineage>
</organism>
<accession>X0Y856</accession>
<dbReference type="InterPro" id="IPR013977">
    <property type="entry name" value="GcvT_C"/>
</dbReference>
<sequence>VQYSAMCYSDGGIVDDLLLYRRTDHYFMVVNAANIDKDFEWLRSNVKGNVSLANVSDQTGLIAVQGPVSRELAGKVLHVDLSDLAYYHLMEGKVNDREVMISRTGYTGELGFELYTDPDTTRRLWEDCLVAGEGLGAVPAGLGARDTLRLEMKYCLYGNDISADTNPIEAGLGWITKLDKGPFIGSRAIEKVKGEGPRRRLVAFWMEERAIPRPGYPILYDGRGVGQVTSGTQSPTLQRGIGL</sequence>
<dbReference type="Gene3D" id="3.30.1360.120">
    <property type="entry name" value="Probable tRNA modification gtpase trme, domain 1"/>
    <property type="match status" value="1"/>
</dbReference>
<gene>
    <name evidence="3" type="ORF">S01H1_72181</name>
</gene>
<dbReference type="Gene3D" id="4.10.1250.10">
    <property type="entry name" value="Aminomethyltransferase fragment"/>
    <property type="match status" value="1"/>
</dbReference>
<proteinExistence type="predicted"/>